<name>A0ACC2JWG2_9PEZI</name>
<proteinExistence type="predicted"/>
<dbReference type="Proteomes" id="UP001153332">
    <property type="component" value="Unassembled WGS sequence"/>
</dbReference>
<evidence type="ECO:0000313" key="1">
    <source>
        <dbReference type="EMBL" id="KAJ8131672.1"/>
    </source>
</evidence>
<reference evidence="1" key="1">
    <citation type="submission" date="2022-12" db="EMBL/GenBank/DDBJ databases">
        <title>Genome Sequence of Lasiodiplodia mahajangana.</title>
        <authorList>
            <person name="Buettner E."/>
        </authorList>
    </citation>
    <scope>NUCLEOTIDE SEQUENCE</scope>
    <source>
        <strain evidence="1">VT137</strain>
    </source>
</reference>
<evidence type="ECO:0000313" key="2">
    <source>
        <dbReference type="Proteomes" id="UP001153332"/>
    </source>
</evidence>
<dbReference type="EMBL" id="JAPUUL010000248">
    <property type="protein sequence ID" value="KAJ8131672.1"/>
    <property type="molecule type" value="Genomic_DNA"/>
</dbReference>
<organism evidence="1 2">
    <name type="scientific">Lasiodiplodia mahajangana</name>
    <dbReference type="NCBI Taxonomy" id="1108764"/>
    <lineage>
        <taxon>Eukaryota</taxon>
        <taxon>Fungi</taxon>
        <taxon>Dikarya</taxon>
        <taxon>Ascomycota</taxon>
        <taxon>Pezizomycotina</taxon>
        <taxon>Dothideomycetes</taxon>
        <taxon>Dothideomycetes incertae sedis</taxon>
        <taxon>Botryosphaeriales</taxon>
        <taxon>Botryosphaeriaceae</taxon>
        <taxon>Lasiodiplodia</taxon>
    </lineage>
</organism>
<keyword evidence="2" id="KW-1185">Reference proteome</keyword>
<sequence length="431" mass="47344">MDSFRSKHVERSNSLPPRSESSRADLVVEKPLIRPVDSPSWSHIYYDQEISSHKIGLQSQTAHYSQDVTSHPADLRLNPSLLEHSRGDLDIRLSGDRAQPQATLLVRQEAEVHELPRSTLPPIGKSTMSAVAVPYDPRMEMGVPRSTYGWHSIHGLESSPELLSHDISSVGHGSDISSLTPPSGSRSLTSSPPRPILTPEQRELKRQRDQARRDSKTSARVRRGMSNNSYSAAGQSPPVAMHDFSSASPMPIYTTAPSQISLLAEPVTTVGPSYMPSYSTSPLPDHGNSQMFSPHYSPLPSNDYMTMNYPAGYPPPPSTQSLSSQYSSRASSMSEPGIMYSVQPPVLPSGNPPPTDAGHVRVVQSRPKPQCWEHGCNGRQFSTFSNLLRHQREKSGQAAKASCPNCGAEFTRTTARNGHLLHDKCKQRRNS</sequence>
<gene>
    <name evidence="1" type="ORF">O1611_g1952</name>
</gene>
<accession>A0ACC2JWG2</accession>
<comment type="caution">
    <text evidence="1">The sequence shown here is derived from an EMBL/GenBank/DDBJ whole genome shotgun (WGS) entry which is preliminary data.</text>
</comment>
<protein>
    <submittedName>
        <fullName evidence="1">Uncharacterized protein</fullName>
    </submittedName>
</protein>